<organism evidence="1 2">
    <name type="scientific">Caldalkalibacillus horti</name>
    <dbReference type="NCBI Taxonomy" id="77523"/>
    <lineage>
        <taxon>Bacteria</taxon>
        <taxon>Bacillati</taxon>
        <taxon>Bacillota</taxon>
        <taxon>Bacilli</taxon>
        <taxon>Bacillales</taxon>
        <taxon>Bacillaceae</taxon>
        <taxon>Caldalkalibacillus</taxon>
    </lineage>
</organism>
<evidence type="ECO:0000313" key="1">
    <source>
        <dbReference type="EMBL" id="MDQ0168444.1"/>
    </source>
</evidence>
<keyword evidence="2" id="KW-1185">Reference proteome</keyword>
<dbReference type="RefSeq" id="WP_307398179.1">
    <property type="nucleotide sequence ID" value="NZ_BAAADK010000012.1"/>
</dbReference>
<sequence length="303" mass="32991">MVFTPFQDLKSEDILAAHLSGIQHSITKLERVLTMKSGAMAGHDLQPVADQESAELHYRIYEGTVRNWLDSPSPIIYRNGEQVSSSEYEIQPAYGVIIFLEQQTPEDEVTADFEYIIADAEVFDQIGALAPIFQPSGSWRTNTAVAGPTSESILIGANLFDAYPFLVTETSSYNALGIRVDVPATTGTARLGVYKDNGSCYPGERMVDAGTLPVTETGVKTAEINVTLTPGLYWLVRNSNSAPGLSGMAREFTYPIGMDNSLQGAPAGAIRVSQPYGALPDTFPATGELLFRTHYPCVWIRRA</sequence>
<accession>A0ABT9W5B4</accession>
<comment type="caution">
    <text evidence="1">The sequence shown here is derived from an EMBL/GenBank/DDBJ whole genome shotgun (WGS) entry which is preliminary data.</text>
</comment>
<gene>
    <name evidence="1" type="ORF">J2S11_004406</name>
</gene>
<dbReference type="EMBL" id="JAUSTY010000032">
    <property type="protein sequence ID" value="MDQ0168444.1"/>
    <property type="molecule type" value="Genomic_DNA"/>
</dbReference>
<evidence type="ECO:0000313" key="2">
    <source>
        <dbReference type="Proteomes" id="UP001235840"/>
    </source>
</evidence>
<reference evidence="1 2" key="1">
    <citation type="submission" date="2023-07" db="EMBL/GenBank/DDBJ databases">
        <title>Genomic Encyclopedia of Type Strains, Phase IV (KMG-IV): sequencing the most valuable type-strain genomes for metagenomic binning, comparative biology and taxonomic classification.</title>
        <authorList>
            <person name="Goeker M."/>
        </authorList>
    </citation>
    <scope>NUCLEOTIDE SEQUENCE [LARGE SCALE GENOMIC DNA]</scope>
    <source>
        <strain evidence="1 2">DSM 12751</strain>
    </source>
</reference>
<dbReference type="Proteomes" id="UP001235840">
    <property type="component" value="Unassembled WGS sequence"/>
</dbReference>
<proteinExistence type="predicted"/>
<name>A0ABT9W5B4_9BACI</name>
<protein>
    <submittedName>
        <fullName evidence="1">Uncharacterized protein</fullName>
    </submittedName>
</protein>